<evidence type="ECO:0000256" key="4">
    <source>
        <dbReference type="ARBA" id="ARBA00022679"/>
    </source>
</evidence>
<evidence type="ECO:0000313" key="14">
    <source>
        <dbReference type="EMBL" id="UJS24128.1"/>
    </source>
</evidence>
<dbReference type="EMBL" id="CP091244">
    <property type="protein sequence ID" value="UJS24128.1"/>
    <property type="molecule type" value="Genomic_DNA"/>
</dbReference>
<evidence type="ECO:0000259" key="13">
    <source>
        <dbReference type="Pfam" id="PF04963"/>
    </source>
</evidence>
<feature type="domain" description="RNA polymerase sigma factor 54 core-binding" evidence="13">
    <location>
        <begin position="134"/>
        <end position="321"/>
    </location>
</feature>
<evidence type="ECO:0000256" key="11">
    <source>
        <dbReference type="SAM" id="MobiDB-lite"/>
    </source>
</evidence>
<evidence type="ECO:0000256" key="9">
    <source>
        <dbReference type="ARBA" id="ARBA00023163"/>
    </source>
</evidence>
<dbReference type="NCBIfam" id="NF004595">
    <property type="entry name" value="PRK05932.1-2"/>
    <property type="match status" value="1"/>
</dbReference>
<dbReference type="PROSITE" id="PS50044">
    <property type="entry name" value="SIGMA54_3"/>
    <property type="match status" value="1"/>
</dbReference>
<dbReference type="Gene3D" id="1.10.10.1330">
    <property type="entry name" value="RNA polymerase sigma-54 factor, core-binding domain"/>
    <property type="match status" value="1"/>
</dbReference>
<keyword evidence="7 10" id="KW-0731">Sigma factor</keyword>
<dbReference type="NCBIfam" id="TIGR02395">
    <property type="entry name" value="rpoN_sigma"/>
    <property type="match status" value="1"/>
</dbReference>
<dbReference type="PROSITE" id="PS00718">
    <property type="entry name" value="SIGMA54_2"/>
    <property type="match status" value="1"/>
</dbReference>
<organism evidence="14 15">
    <name type="scientific">Thiothrix winogradskyi</name>
    <dbReference type="NCBI Taxonomy" id="96472"/>
    <lineage>
        <taxon>Bacteria</taxon>
        <taxon>Pseudomonadati</taxon>
        <taxon>Pseudomonadota</taxon>
        <taxon>Gammaproteobacteria</taxon>
        <taxon>Thiotrichales</taxon>
        <taxon>Thiotrichaceae</taxon>
        <taxon>Thiothrix</taxon>
    </lineage>
</organism>
<evidence type="ECO:0000256" key="6">
    <source>
        <dbReference type="ARBA" id="ARBA00023015"/>
    </source>
</evidence>
<keyword evidence="9 10" id="KW-0804">Transcription</keyword>
<evidence type="ECO:0000256" key="10">
    <source>
        <dbReference type="PIRNR" id="PIRNR000774"/>
    </source>
</evidence>
<dbReference type="PIRSF" id="PIRSF000774">
    <property type="entry name" value="RpoN"/>
    <property type="match status" value="1"/>
</dbReference>
<evidence type="ECO:0000256" key="8">
    <source>
        <dbReference type="ARBA" id="ARBA00023125"/>
    </source>
</evidence>
<accession>A0ABY3SZZ0</accession>
<dbReference type="RefSeq" id="WP_236498433.1">
    <property type="nucleotide sequence ID" value="NZ_CP091244.1"/>
</dbReference>
<dbReference type="Pfam" id="PF04552">
    <property type="entry name" value="Sigma54_DBD"/>
    <property type="match status" value="1"/>
</dbReference>
<dbReference type="InterPro" id="IPR007046">
    <property type="entry name" value="RNA_pol_sigma_54_core-bd"/>
</dbReference>
<feature type="region of interest" description="Disordered" evidence="11">
    <location>
        <begin position="50"/>
        <end position="96"/>
    </location>
</feature>
<reference evidence="14" key="1">
    <citation type="journal article" date="2022" name="Microorganisms">
        <title>Two New Species of Filamentous Sulfur Bacteria of the Genus Thiothrix, Thiothrix winogradskyi sp. nov. and 'Candidatus Thiothrix sulfatifontis' sp. nov.</title>
        <authorList>
            <person name="Ravin N.V."/>
            <person name="Rossetti S."/>
            <person name="Beletsky A.V."/>
            <person name="Kadnikov V.V."/>
            <person name="Rudenko T.S."/>
            <person name="Smolyakov D.D."/>
            <person name="Moskvitina M.I."/>
            <person name="Gureeva M.V."/>
            <person name="Mardanov A.V."/>
            <person name="Grabovich M.Y."/>
        </authorList>
    </citation>
    <scope>NUCLEOTIDE SEQUENCE</scope>
    <source>
        <strain evidence="14">CT3</strain>
    </source>
</reference>
<feature type="domain" description="RNA polymerase sigma factor 54 DNA-binding" evidence="12">
    <location>
        <begin position="335"/>
        <end position="492"/>
    </location>
</feature>
<keyword evidence="6 10" id="KW-0805">Transcription regulation</keyword>
<dbReference type="InterPro" id="IPR007634">
    <property type="entry name" value="RNA_pol_sigma_54_DNA-bd"/>
</dbReference>
<name>A0ABY3SZZ0_9GAMM</name>
<feature type="region of interest" description="Disordered" evidence="11">
    <location>
        <begin position="111"/>
        <end position="132"/>
    </location>
</feature>
<evidence type="ECO:0000256" key="1">
    <source>
        <dbReference type="ARBA" id="ARBA00008798"/>
    </source>
</evidence>
<feature type="compositionally biased region" description="Low complexity" evidence="11">
    <location>
        <begin position="114"/>
        <end position="125"/>
    </location>
</feature>
<dbReference type="PANTHER" id="PTHR32248">
    <property type="entry name" value="RNA POLYMERASE SIGMA-54 FACTOR"/>
    <property type="match status" value="1"/>
</dbReference>
<dbReference type="PROSITE" id="PS00717">
    <property type="entry name" value="SIGMA54_1"/>
    <property type="match status" value="1"/>
</dbReference>
<proteinExistence type="inferred from homology"/>
<dbReference type="PRINTS" id="PR00045">
    <property type="entry name" value="SIGMA54FCT"/>
</dbReference>
<keyword evidence="3 10" id="KW-0240">DNA-directed RNA polymerase</keyword>
<evidence type="ECO:0000256" key="3">
    <source>
        <dbReference type="ARBA" id="ARBA00022478"/>
    </source>
</evidence>
<keyword evidence="8 10" id="KW-0238">DNA-binding</keyword>
<dbReference type="GO" id="GO:0003899">
    <property type="term" value="F:DNA-directed RNA polymerase activity"/>
    <property type="evidence" value="ECO:0007669"/>
    <property type="project" value="UniProtKB-EC"/>
</dbReference>
<evidence type="ECO:0000259" key="12">
    <source>
        <dbReference type="Pfam" id="PF04552"/>
    </source>
</evidence>
<evidence type="ECO:0000256" key="2">
    <source>
        <dbReference type="ARBA" id="ARBA00019942"/>
    </source>
</evidence>
<evidence type="ECO:0000256" key="7">
    <source>
        <dbReference type="ARBA" id="ARBA00023082"/>
    </source>
</evidence>
<comment type="similarity">
    <text evidence="1 10">Belongs to the sigma-54 factor family.</text>
</comment>
<evidence type="ECO:0000313" key="15">
    <source>
        <dbReference type="Proteomes" id="UP001054801"/>
    </source>
</evidence>
<comment type="function">
    <text evidence="10">Sigma factors are initiation factors that promote the attachment of RNA polymerase to specific initiation sites and are then released.</text>
</comment>
<keyword evidence="5 10" id="KW-0548">Nucleotidyltransferase</keyword>
<keyword evidence="15" id="KW-1185">Reference proteome</keyword>
<dbReference type="Gene3D" id="1.10.10.60">
    <property type="entry name" value="Homeodomain-like"/>
    <property type="match status" value="1"/>
</dbReference>
<dbReference type="InterPro" id="IPR038709">
    <property type="entry name" value="RpoN_core-bd_sf"/>
</dbReference>
<protein>
    <recommendedName>
        <fullName evidence="2 10">RNA polymerase sigma-54 factor</fullName>
    </recommendedName>
</protein>
<dbReference type="NCBIfam" id="NF009118">
    <property type="entry name" value="PRK12469.1"/>
    <property type="match status" value="1"/>
</dbReference>
<dbReference type="Proteomes" id="UP001054801">
    <property type="component" value="Chromosome"/>
</dbReference>
<dbReference type="PANTHER" id="PTHR32248:SF4">
    <property type="entry name" value="RNA POLYMERASE SIGMA-54 FACTOR"/>
    <property type="match status" value="1"/>
</dbReference>
<gene>
    <name evidence="14" type="ORF">L2Y54_19700</name>
</gene>
<keyword evidence="4 10" id="KW-0808">Transferase</keyword>
<sequence length="497" mass="56044">MLRQGFDLKLGQTLSMTPQLQQAIRLLQLSSLELQNEIQQALEENPLLQLAEDTDDSRPEPVTELANLTDHSNDSKPDNEATVDAPDDASPFDQDIPDELHMDAEWEDVYDTRSSNSDGNGDNSGFLENQGDTADSGLQEHLLWQIRMSNLTNIDKQIATVIISSLDDAGYLCDPLEDILESLSAELPIDLDDVEVVLKFIQQLDPLGVGARNLRECLLIQLAHLPESRLLFKARHLVEKHLDLMERRDYKEISKRLKIEQGELEEILLLLRSLQPRPGSAYSSSAADYIVPDAYVRKIKGDWVVSLNAQVTPNLQVNQYYADMLGQVKSERDATYFKSNLQQAKWLIRSVESRNSTLLGVAKAIVERQSAFMQYGEQAMKPLILRDIAEELEMHESTISRVTTNKYLHTPRGIFEFKYFFSSQVDTDTGSSCSSTAIRAMLKKLINEENQSSPLSDNQLTALLNQQGINVARRTVAKYREAMLIPSSHDRKALLPT</sequence>
<dbReference type="Pfam" id="PF04963">
    <property type="entry name" value="Sigma54_CBD"/>
    <property type="match status" value="1"/>
</dbReference>
<dbReference type="InterPro" id="IPR000394">
    <property type="entry name" value="RNA_pol_sigma_54"/>
</dbReference>
<dbReference type="Pfam" id="PF00309">
    <property type="entry name" value="Sigma54_AID"/>
    <property type="match status" value="1"/>
</dbReference>
<evidence type="ECO:0000256" key="5">
    <source>
        <dbReference type="ARBA" id="ARBA00022695"/>
    </source>
</evidence>